<comment type="caution">
    <text evidence="1">The sequence shown here is derived from an EMBL/GenBank/DDBJ whole genome shotgun (WGS) entry which is preliminary data.</text>
</comment>
<reference evidence="1" key="1">
    <citation type="submission" date="2021-02" db="EMBL/GenBank/DDBJ databases">
        <authorList>
            <person name="Nowell W R."/>
        </authorList>
    </citation>
    <scope>NUCLEOTIDE SEQUENCE</scope>
</reference>
<evidence type="ECO:0000313" key="2">
    <source>
        <dbReference type="Proteomes" id="UP000681967"/>
    </source>
</evidence>
<proteinExistence type="predicted"/>
<organism evidence="1 2">
    <name type="scientific">Rotaria magnacalcarata</name>
    <dbReference type="NCBI Taxonomy" id="392030"/>
    <lineage>
        <taxon>Eukaryota</taxon>
        <taxon>Metazoa</taxon>
        <taxon>Spiralia</taxon>
        <taxon>Gnathifera</taxon>
        <taxon>Rotifera</taxon>
        <taxon>Eurotatoria</taxon>
        <taxon>Bdelloidea</taxon>
        <taxon>Philodinida</taxon>
        <taxon>Philodinidae</taxon>
        <taxon>Rotaria</taxon>
    </lineage>
</organism>
<evidence type="ECO:0000313" key="1">
    <source>
        <dbReference type="EMBL" id="CAF5122345.1"/>
    </source>
</evidence>
<dbReference type="AlphaFoldDB" id="A0A8S3FGS4"/>
<accession>A0A8S3FGS4</accession>
<feature type="non-terminal residue" evidence="1">
    <location>
        <position position="1"/>
    </location>
</feature>
<dbReference type="EMBL" id="CAJOBH010245086">
    <property type="protein sequence ID" value="CAF5122345.1"/>
    <property type="molecule type" value="Genomic_DNA"/>
</dbReference>
<dbReference type="Proteomes" id="UP000681967">
    <property type="component" value="Unassembled WGS sequence"/>
</dbReference>
<gene>
    <name evidence="1" type="ORF">BYL167_LOCUS67253</name>
</gene>
<feature type="non-terminal residue" evidence="1">
    <location>
        <position position="108"/>
    </location>
</feature>
<name>A0A8S3FGS4_9BILA</name>
<protein>
    <submittedName>
        <fullName evidence="1">Uncharacterized protein</fullName>
    </submittedName>
</protein>
<sequence>ERKNTNNANASGDEIDAEIGDSQLPLTINPYNSSTLSPNIIIPSQEIPYQRNSTSSLQYNVVLHSNVNEPLLPATKRFDLNLPFDTVNRTELNRKANSLMTVYEHSSM</sequence>